<dbReference type="AlphaFoldDB" id="E2SDX2"/>
<accession>E2SDX2</accession>
<organism evidence="2 3">
    <name type="scientific">Aeromicrobium marinum DSM 15272</name>
    <dbReference type="NCBI Taxonomy" id="585531"/>
    <lineage>
        <taxon>Bacteria</taxon>
        <taxon>Bacillati</taxon>
        <taxon>Actinomycetota</taxon>
        <taxon>Actinomycetes</taxon>
        <taxon>Propionibacteriales</taxon>
        <taxon>Nocardioidaceae</taxon>
        <taxon>Aeromicrobium</taxon>
    </lineage>
</organism>
<evidence type="ECO:0000313" key="3">
    <source>
        <dbReference type="Proteomes" id="UP000003111"/>
    </source>
</evidence>
<proteinExistence type="predicted"/>
<dbReference type="EMBL" id="ACLF03000006">
    <property type="protein sequence ID" value="EFQ82699.1"/>
    <property type="molecule type" value="Genomic_DNA"/>
</dbReference>
<dbReference type="STRING" id="585531.HMPREF0063_11908"/>
<keyword evidence="1" id="KW-0732">Signal</keyword>
<dbReference type="Proteomes" id="UP000003111">
    <property type="component" value="Unassembled WGS sequence"/>
</dbReference>
<keyword evidence="3" id="KW-1185">Reference proteome</keyword>
<reference evidence="2" key="1">
    <citation type="submission" date="2010-08" db="EMBL/GenBank/DDBJ databases">
        <authorList>
            <person name="Muzny D."/>
            <person name="Qin X."/>
            <person name="Buhay C."/>
            <person name="Dugan-Rocha S."/>
            <person name="Ding Y."/>
            <person name="Chen G."/>
            <person name="Hawes A."/>
            <person name="Holder M."/>
            <person name="Jhangiani S."/>
            <person name="Johnson A."/>
            <person name="Khan Z."/>
            <person name="Li Z."/>
            <person name="Liu W."/>
            <person name="Liu X."/>
            <person name="Perez L."/>
            <person name="Shen H."/>
            <person name="Wang Q."/>
            <person name="Watt J."/>
            <person name="Xi L."/>
            <person name="Xin Y."/>
            <person name="Zhou J."/>
            <person name="Deng J."/>
            <person name="Jiang H."/>
            <person name="Liu Y."/>
            <person name="Qu J."/>
            <person name="Song X.-Z."/>
            <person name="Zhang L."/>
            <person name="Villasana D."/>
            <person name="Johnson A."/>
            <person name="Liu J."/>
            <person name="Liyanage D."/>
            <person name="Lorensuhewa L."/>
            <person name="Robinson T."/>
            <person name="Song A."/>
            <person name="Song B.-B."/>
            <person name="Dinh H."/>
            <person name="Thornton R."/>
            <person name="Coyle M."/>
            <person name="Francisco L."/>
            <person name="Jackson L."/>
            <person name="Javaid M."/>
            <person name="Korchina V."/>
            <person name="Kovar C."/>
            <person name="Mata R."/>
            <person name="Mathew T."/>
            <person name="Ngo R."/>
            <person name="Nguyen L."/>
            <person name="Nguyen N."/>
            <person name="Okwuonu G."/>
            <person name="Ongeri F."/>
            <person name="Pham C."/>
            <person name="Simmons D."/>
            <person name="Wilczek-Boney K."/>
            <person name="Hale W."/>
            <person name="Jakkamsetti A."/>
            <person name="Pham P."/>
            <person name="Ruth R."/>
            <person name="San Lucas F."/>
            <person name="Warren J."/>
            <person name="Zhang J."/>
            <person name="Zhao Z."/>
            <person name="Zhou C."/>
            <person name="Zhu D."/>
            <person name="Lee S."/>
            <person name="Bess C."/>
            <person name="Blankenburg K."/>
            <person name="Forbes L."/>
            <person name="Fu Q."/>
            <person name="Gubbala S."/>
            <person name="Hirani K."/>
            <person name="Jayaseelan J.C."/>
            <person name="Lara F."/>
            <person name="Munidasa M."/>
            <person name="Palculict T."/>
            <person name="Patil S."/>
            <person name="Pu L.-L."/>
            <person name="Saada N."/>
            <person name="Tang L."/>
            <person name="Weissenberger G."/>
            <person name="Zhu Y."/>
            <person name="Hemphill L."/>
            <person name="Shang Y."/>
            <person name="Youmans B."/>
            <person name="Ayvaz T."/>
            <person name="Ross M."/>
            <person name="Santibanez J."/>
            <person name="Aqrawi P."/>
            <person name="Gross S."/>
            <person name="Joshi V."/>
            <person name="Fowler G."/>
            <person name="Nazareth L."/>
            <person name="Reid J."/>
            <person name="Worley K."/>
            <person name="Petrosino J."/>
            <person name="Highlander S."/>
            <person name="Gibbs R."/>
        </authorList>
    </citation>
    <scope>NUCLEOTIDE SEQUENCE [LARGE SCALE GENOMIC DNA]</scope>
    <source>
        <strain evidence="2">DSM 15272</strain>
    </source>
</reference>
<evidence type="ECO:0000313" key="2">
    <source>
        <dbReference type="EMBL" id="EFQ82699.1"/>
    </source>
</evidence>
<gene>
    <name evidence="2" type="ORF">HMPREF0063_11908</name>
</gene>
<comment type="caution">
    <text evidence="2">The sequence shown here is derived from an EMBL/GenBank/DDBJ whole genome shotgun (WGS) entry which is preliminary data.</text>
</comment>
<name>E2SDX2_9ACTN</name>
<sequence>MAWMRTSVAAVIALLALSACGSESDEEPQESASDRKKTDAIAACQNAVLDRLKAPSTADFVSSSAVGAFVVKVKGEVDAQNPMGAMVRSSYECDVLFDSENNVRPDDITVNVVQR</sequence>
<feature type="signal peptide" evidence="1">
    <location>
        <begin position="1"/>
        <end position="21"/>
    </location>
</feature>
<dbReference type="PROSITE" id="PS51257">
    <property type="entry name" value="PROKAR_LIPOPROTEIN"/>
    <property type="match status" value="1"/>
</dbReference>
<feature type="chain" id="PRO_5038725460" description="Lipoprotein" evidence="1">
    <location>
        <begin position="22"/>
        <end position="115"/>
    </location>
</feature>
<evidence type="ECO:0008006" key="4">
    <source>
        <dbReference type="Google" id="ProtNLM"/>
    </source>
</evidence>
<evidence type="ECO:0000256" key="1">
    <source>
        <dbReference type="SAM" id="SignalP"/>
    </source>
</evidence>
<dbReference type="HOGENOM" id="CLU_2103800_0_0_11"/>
<protein>
    <recommendedName>
        <fullName evidence="4">Lipoprotein</fullName>
    </recommendedName>
</protein>